<dbReference type="Pfam" id="PF00881">
    <property type="entry name" value="Nitroreductase"/>
    <property type="match status" value="1"/>
</dbReference>
<evidence type="ECO:0000313" key="2">
    <source>
        <dbReference type="EMBL" id="QEE16948.1"/>
    </source>
</evidence>
<feature type="domain" description="Nitroreductase" evidence="1">
    <location>
        <begin position="65"/>
        <end position="243"/>
    </location>
</feature>
<dbReference type="Proteomes" id="UP000321408">
    <property type="component" value="Chromosome"/>
</dbReference>
<evidence type="ECO:0000313" key="3">
    <source>
        <dbReference type="Proteomes" id="UP000321408"/>
    </source>
</evidence>
<dbReference type="SUPFAM" id="SSF55469">
    <property type="entry name" value="FMN-dependent nitroreductase-like"/>
    <property type="match status" value="1"/>
</dbReference>
<dbReference type="AlphaFoldDB" id="A0A5B9DCL2"/>
<reference evidence="2 3" key="1">
    <citation type="journal article" date="2020" name="Nature">
        <title>Isolation of an archaeon at the prokaryote-eukaryote interface.</title>
        <authorList>
            <person name="Imachi H."/>
            <person name="Nobu M.K."/>
            <person name="Nakahara N."/>
            <person name="Morono Y."/>
            <person name="Ogawara M."/>
            <person name="Takaki Y."/>
            <person name="Takano Y."/>
            <person name="Uematsu K."/>
            <person name="Ikuta T."/>
            <person name="Ito M."/>
            <person name="Matsui Y."/>
            <person name="Miyazaki M."/>
            <person name="Murata K."/>
            <person name="Saito Y."/>
            <person name="Sakai S."/>
            <person name="Song C."/>
            <person name="Tasumi E."/>
            <person name="Yamanaka Y."/>
            <person name="Yamaguchi T."/>
            <person name="Kamagata Y."/>
            <person name="Tamaki H."/>
            <person name="Takai K."/>
        </authorList>
    </citation>
    <scope>NUCLEOTIDE SEQUENCE [LARGE SCALE GENOMIC DNA]</scope>
    <source>
        <strain evidence="2 3">MK-D1</strain>
    </source>
</reference>
<dbReference type="Gene3D" id="3.40.109.10">
    <property type="entry name" value="NADH Oxidase"/>
    <property type="match status" value="1"/>
</dbReference>
<keyword evidence="3" id="KW-1185">Reference proteome</keyword>
<name>A0A5B9DCL2_9ARCH</name>
<reference evidence="2 3" key="2">
    <citation type="journal article" date="2024" name="Int. J. Syst. Evol. Microbiol.">
        <title>Promethearchaeum syntrophicum gen. nov., sp. nov., an anaerobic, obligately syntrophic archaeon, the first isolate of the lineage 'Asgard' archaea, and proposal of the new archaeal phylum Promethearchaeota phyl. nov. and kingdom Promethearchaeati regn. nov.</title>
        <authorList>
            <person name="Imachi H."/>
            <person name="Nobu M.K."/>
            <person name="Kato S."/>
            <person name="Takaki Y."/>
            <person name="Miyazaki M."/>
            <person name="Miyata M."/>
            <person name="Ogawara M."/>
            <person name="Saito Y."/>
            <person name="Sakai S."/>
            <person name="Tahara Y.O."/>
            <person name="Takano Y."/>
            <person name="Tasumi E."/>
            <person name="Uematsu K."/>
            <person name="Yoshimura T."/>
            <person name="Itoh T."/>
            <person name="Ohkuma M."/>
            <person name="Takai K."/>
        </authorList>
    </citation>
    <scope>NUCLEOTIDE SEQUENCE [LARGE SCALE GENOMIC DNA]</scope>
    <source>
        <strain evidence="2 3">MK-D1</strain>
    </source>
</reference>
<dbReference type="RefSeq" id="WP_147663871.1">
    <property type="nucleotide sequence ID" value="NZ_CP042905.2"/>
</dbReference>
<protein>
    <submittedName>
        <fullName evidence="2">SagB/ThcOx family dehydrogenase</fullName>
    </submittedName>
</protein>
<proteinExistence type="predicted"/>
<dbReference type="InterPro" id="IPR029479">
    <property type="entry name" value="Nitroreductase"/>
</dbReference>
<dbReference type="InterPro" id="IPR052544">
    <property type="entry name" value="Bacteriocin_Proc_Enz"/>
</dbReference>
<dbReference type="NCBIfam" id="TIGR03605">
    <property type="entry name" value="antibiot_sagB"/>
    <property type="match status" value="1"/>
</dbReference>
<dbReference type="InterPro" id="IPR020051">
    <property type="entry name" value="SagB-type_dehydrogenase"/>
</dbReference>
<accession>A0A5B9DCL2</accession>
<gene>
    <name evidence="2" type="ORF">DSAG12_02779</name>
</gene>
<dbReference type="OrthoDB" id="10206at2157"/>
<dbReference type="GeneID" id="41330758"/>
<sequence length="245" mass="28069">MNNGNYGNDFQEKSKYIRGHLKGRGLDWENKPKIYKKYPNCPKTALPSPFHGKHSINVNITEIFKQRRSVRVFQELPVKIEQISYLLWASTGIQRNIGNFAFRTAPSAGALYPIETYILINNCQELDHGIYHYDIQNHSLDQIKEGKFSIPFAQGALDQRMVAMAPMVFIWTAIFQRSKWKYQQRTYRYIYLDAGHIAAHLSLAAIELGLGTCQIAAFYDNEINDLLNIDGEEESTLYLSVVGSP</sequence>
<dbReference type="PANTHER" id="PTHR43745:SF2">
    <property type="entry name" value="NITROREDUCTASE MJ1384-RELATED"/>
    <property type="match status" value="1"/>
</dbReference>
<evidence type="ECO:0000259" key="1">
    <source>
        <dbReference type="Pfam" id="PF00881"/>
    </source>
</evidence>
<dbReference type="InterPro" id="IPR000415">
    <property type="entry name" value="Nitroreductase-like"/>
</dbReference>
<dbReference type="PANTHER" id="PTHR43745">
    <property type="entry name" value="NITROREDUCTASE MJ1384-RELATED"/>
    <property type="match status" value="1"/>
</dbReference>
<dbReference type="KEGG" id="psyt:DSAG12_02779"/>
<dbReference type="GO" id="GO:0016491">
    <property type="term" value="F:oxidoreductase activity"/>
    <property type="evidence" value="ECO:0007669"/>
    <property type="project" value="InterPro"/>
</dbReference>
<dbReference type="EMBL" id="CP042905">
    <property type="protein sequence ID" value="QEE16948.1"/>
    <property type="molecule type" value="Genomic_DNA"/>
</dbReference>
<organism evidence="2 3">
    <name type="scientific">Promethearchaeum syntrophicum</name>
    <dbReference type="NCBI Taxonomy" id="2594042"/>
    <lineage>
        <taxon>Archaea</taxon>
        <taxon>Promethearchaeati</taxon>
        <taxon>Promethearchaeota</taxon>
        <taxon>Promethearchaeia</taxon>
        <taxon>Promethearchaeales</taxon>
        <taxon>Promethearchaeaceae</taxon>
        <taxon>Promethearchaeum</taxon>
    </lineage>
</organism>
<dbReference type="CDD" id="cd02142">
    <property type="entry name" value="McbC_SagB-like_oxidoreductase"/>
    <property type="match status" value="1"/>
</dbReference>